<dbReference type="KEGG" id="amob:HG15A2_01440"/>
<reference evidence="1 2" key="1">
    <citation type="submission" date="2019-02" db="EMBL/GenBank/DDBJ databases">
        <title>Deep-cultivation of Planctomycetes and their phenomic and genomic characterization uncovers novel biology.</title>
        <authorList>
            <person name="Wiegand S."/>
            <person name="Jogler M."/>
            <person name="Boedeker C."/>
            <person name="Pinto D."/>
            <person name="Vollmers J."/>
            <person name="Rivas-Marin E."/>
            <person name="Kohn T."/>
            <person name="Peeters S.H."/>
            <person name="Heuer A."/>
            <person name="Rast P."/>
            <person name="Oberbeckmann S."/>
            <person name="Bunk B."/>
            <person name="Jeske O."/>
            <person name="Meyerdierks A."/>
            <person name="Storesund J.E."/>
            <person name="Kallscheuer N."/>
            <person name="Luecker S."/>
            <person name="Lage O.M."/>
            <person name="Pohl T."/>
            <person name="Merkel B.J."/>
            <person name="Hornburger P."/>
            <person name="Mueller R.-W."/>
            <person name="Bruemmer F."/>
            <person name="Labrenz M."/>
            <person name="Spormann A.M."/>
            <person name="Op den Camp H."/>
            <person name="Overmann J."/>
            <person name="Amann R."/>
            <person name="Jetten M.S.M."/>
            <person name="Mascher T."/>
            <person name="Medema M.H."/>
            <person name="Devos D.P."/>
            <person name="Kaster A.-K."/>
            <person name="Ovreas L."/>
            <person name="Rohde M."/>
            <person name="Galperin M.Y."/>
            <person name="Jogler C."/>
        </authorList>
    </citation>
    <scope>NUCLEOTIDE SEQUENCE [LARGE SCALE GENOMIC DNA]</scope>
    <source>
        <strain evidence="1 2">HG15A2</strain>
    </source>
</reference>
<evidence type="ECO:0000313" key="1">
    <source>
        <dbReference type="EMBL" id="QDS96885.1"/>
    </source>
</evidence>
<gene>
    <name evidence="1" type="ORF">HG15A2_01440</name>
</gene>
<dbReference type="EMBL" id="CP036263">
    <property type="protein sequence ID" value="QDS96885.1"/>
    <property type="molecule type" value="Genomic_DNA"/>
</dbReference>
<evidence type="ECO:0000313" key="2">
    <source>
        <dbReference type="Proteomes" id="UP000319852"/>
    </source>
</evidence>
<name>A0A517MPS5_9BACT</name>
<proteinExistence type="predicted"/>
<keyword evidence="2" id="KW-1185">Reference proteome</keyword>
<organism evidence="1 2">
    <name type="scientific">Adhaeretor mobilis</name>
    <dbReference type="NCBI Taxonomy" id="1930276"/>
    <lineage>
        <taxon>Bacteria</taxon>
        <taxon>Pseudomonadati</taxon>
        <taxon>Planctomycetota</taxon>
        <taxon>Planctomycetia</taxon>
        <taxon>Pirellulales</taxon>
        <taxon>Lacipirellulaceae</taxon>
        <taxon>Adhaeretor</taxon>
    </lineage>
</organism>
<dbReference type="Proteomes" id="UP000319852">
    <property type="component" value="Chromosome"/>
</dbReference>
<sequence>MTPVDIHADLDCELDSAPFSIRSSGRKIVVEVPDLATGMKLFHVGLPRGSWRRRLSFLKRSLDQLILVVEVKIAGITVMKVGHQTGSRLWNCFGMPRLTFKCANMIRACSAKGSLD</sequence>
<dbReference type="AlphaFoldDB" id="A0A517MPS5"/>
<accession>A0A517MPS5</accession>
<dbReference type="RefSeq" id="WP_145056836.1">
    <property type="nucleotide sequence ID" value="NZ_CP036263.1"/>
</dbReference>
<protein>
    <submittedName>
        <fullName evidence="1">Uncharacterized protein</fullName>
    </submittedName>
</protein>